<name>A0AAW2TIW1_SESRA</name>
<accession>A0AAW2TIW1</accession>
<gene>
    <name evidence="1" type="ORF">Sradi_2051100</name>
</gene>
<dbReference type="AlphaFoldDB" id="A0AAW2TIW1"/>
<proteinExistence type="predicted"/>
<organism evidence="1">
    <name type="scientific">Sesamum radiatum</name>
    <name type="common">Black benniseed</name>
    <dbReference type="NCBI Taxonomy" id="300843"/>
    <lineage>
        <taxon>Eukaryota</taxon>
        <taxon>Viridiplantae</taxon>
        <taxon>Streptophyta</taxon>
        <taxon>Embryophyta</taxon>
        <taxon>Tracheophyta</taxon>
        <taxon>Spermatophyta</taxon>
        <taxon>Magnoliopsida</taxon>
        <taxon>eudicotyledons</taxon>
        <taxon>Gunneridae</taxon>
        <taxon>Pentapetalae</taxon>
        <taxon>asterids</taxon>
        <taxon>lamiids</taxon>
        <taxon>Lamiales</taxon>
        <taxon>Pedaliaceae</taxon>
        <taxon>Sesamum</taxon>
    </lineage>
</organism>
<comment type="caution">
    <text evidence="1">The sequence shown here is derived from an EMBL/GenBank/DDBJ whole genome shotgun (WGS) entry which is preliminary data.</text>
</comment>
<reference evidence="1" key="2">
    <citation type="journal article" date="2024" name="Plant">
        <title>Genomic evolution and insights into agronomic trait innovations of Sesamum species.</title>
        <authorList>
            <person name="Miao H."/>
            <person name="Wang L."/>
            <person name="Qu L."/>
            <person name="Liu H."/>
            <person name="Sun Y."/>
            <person name="Le M."/>
            <person name="Wang Q."/>
            <person name="Wei S."/>
            <person name="Zheng Y."/>
            <person name="Lin W."/>
            <person name="Duan Y."/>
            <person name="Cao H."/>
            <person name="Xiong S."/>
            <person name="Wang X."/>
            <person name="Wei L."/>
            <person name="Li C."/>
            <person name="Ma Q."/>
            <person name="Ju M."/>
            <person name="Zhao R."/>
            <person name="Li G."/>
            <person name="Mu C."/>
            <person name="Tian Q."/>
            <person name="Mei H."/>
            <person name="Zhang T."/>
            <person name="Gao T."/>
            <person name="Zhang H."/>
        </authorList>
    </citation>
    <scope>NUCLEOTIDE SEQUENCE</scope>
    <source>
        <strain evidence="1">G02</strain>
    </source>
</reference>
<sequence>MKWLGEKLTYVRVVEKVLRSFNAKFNHLVVAIEEAKDIDSTSIDELNGSLVVYEERMKRSQQVSLEQFLQAKLAFNPKGNASESGGRSQAVVEVKVVGIAEDVVKKEKKDEAKPKVNKIHPKMVQLEIFKEAVVEEEVTTIGEEMIKVMLNAMHVDELDIILGSVNLNLMKRQSKPMVDSSNGCEVRIFLWYS</sequence>
<evidence type="ECO:0000313" key="1">
    <source>
        <dbReference type="EMBL" id="KAL0404103.1"/>
    </source>
</evidence>
<dbReference type="EMBL" id="JACGWJ010000008">
    <property type="protein sequence ID" value="KAL0404103.1"/>
    <property type="molecule type" value="Genomic_DNA"/>
</dbReference>
<evidence type="ECO:0008006" key="2">
    <source>
        <dbReference type="Google" id="ProtNLM"/>
    </source>
</evidence>
<protein>
    <recommendedName>
        <fullName evidence="2">Gag-pol polyprotein</fullName>
    </recommendedName>
</protein>
<reference evidence="1" key="1">
    <citation type="submission" date="2020-06" db="EMBL/GenBank/DDBJ databases">
        <authorList>
            <person name="Li T."/>
            <person name="Hu X."/>
            <person name="Zhang T."/>
            <person name="Song X."/>
            <person name="Zhang H."/>
            <person name="Dai N."/>
            <person name="Sheng W."/>
            <person name="Hou X."/>
            <person name="Wei L."/>
        </authorList>
    </citation>
    <scope>NUCLEOTIDE SEQUENCE</scope>
    <source>
        <strain evidence="1">G02</strain>
        <tissue evidence="1">Leaf</tissue>
    </source>
</reference>